<protein>
    <submittedName>
        <fullName evidence="2">Uncharacterized protein</fullName>
    </submittedName>
</protein>
<dbReference type="EMBL" id="JBHTBY010000017">
    <property type="protein sequence ID" value="MFC7322586.1"/>
    <property type="molecule type" value="Genomic_DNA"/>
</dbReference>
<keyword evidence="1" id="KW-0812">Transmembrane</keyword>
<reference evidence="3" key="1">
    <citation type="journal article" date="2019" name="Int. J. Syst. Evol. Microbiol.">
        <title>The Global Catalogue of Microorganisms (GCM) 10K type strain sequencing project: providing services to taxonomists for standard genome sequencing and annotation.</title>
        <authorList>
            <consortium name="The Broad Institute Genomics Platform"/>
            <consortium name="The Broad Institute Genome Sequencing Center for Infectious Disease"/>
            <person name="Wu L."/>
            <person name="Ma J."/>
        </authorList>
    </citation>
    <scope>NUCLEOTIDE SEQUENCE [LARGE SCALE GENOMIC DNA]</scope>
    <source>
        <strain evidence="3">CCUG 73951</strain>
    </source>
</reference>
<sequence>MRETLMEEVLSIILIISLITSVIVLIRKRKKAGVTGMKSTLTSICFYLIAVTNLAAYWFGFLGIFNWILTIILLFAGAYFTKYLTPAAA</sequence>
<name>A0ABW2K707_9BACI</name>
<gene>
    <name evidence="2" type="ORF">ACFQMN_17110</name>
</gene>
<keyword evidence="1" id="KW-0472">Membrane</keyword>
<keyword evidence="1" id="KW-1133">Transmembrane helix</keyword>
<evidence type="ECO:0000313" key="3">
    <source>
        <dbReference type="Proteomes" id="UP001596494"/>
    </source>
</evidence>
<feature type="transmembrane region" description="Helical" evidence="1">
    <location>
        <begin position="6"/>
        <end position="27"/>
    </location>
</feature>
<dbReference type="RefSeq" id="WP_289214959.1">
    <property type="nucleotide sequence ID" value="NZ_JAPVRC010000002.1"/>
</dbReference>
<feature type="transmembrane region" description="Helical" evidence="1">
    <location>
        <begin position="64"/>
        <end position="84"/>
    </location>
</feature>
<feature type="transmembrane region" description="Helical" evidence="1">
    <location>
        <begin position="39"/>
        <end position="58"/>
    </location>
</feature>
<accession>A0ABW2K707</accession>
<keyword evidence="3" id="KW-1185">Reference proteome</keyword>
<proteinExistence type="predicted"/>
<evidence type="ECO:0000256" key="1">
    <source>
        <dbReference type="SAM" id="Phobius"/>
    </source>
</evidence>
<comment type="caution">
    <text evidence="2">The sequence shown here is derived from an EMBL/GenBank/DDBJ whole genome shotgun (WGS) entry which is preliminary data.</text>
</comment>
<evidence type="ECO:0000313" key="2">
    <source>
        <dbReference type="EMBL" id="MFC7322586.1"/>
    </source>
</evidence>
<organism evidence="2 3">
    <name type="scientific">Halobacillus campisalis</name>
    <dbReference type="NCBI Taxonomy" id="435909"/>
    <lineage>
        <taxon>Bacteria</taxon>
        <taxon>Bacillati</taxon>
        <taxon>Bacillota</taxon>
        <taxon>Bacilli</taxon>
        <taxon>Bacillales</taxon>
        <taxon>Bacillaceae</taxon>
        <taxon>Halobacillus</taxon>
    </lineage>
</organism>
<dbReference type="Proteomes" id="UP001596494">
    <property type="component" value="Unassembled WGS sequence"/>
</dbReference>